<accession>A0A0R2B7R2</accession>
<dbReference type="Pfam" id="PF13349">
    <property type="entry name" value="DUF4097"/>
    <property type="match status" value="1"/>
</dbReference>
<dbReference type="EMBL" id="AYYR01000067">
    <property type="protein sequence ID" value="KRM74853.1"/>
    <property type="molecule type" value="Genomic_DNA"/>
</dbReference>
<dbReference type="AlphaFoldDB" id="A0A0R2B7R2"/>
<evidence type="ECO:0000256" key="1">
    <source>
        <dbReference type="SAM" id="Phobius"/>
    </source>
</evidence>
<evidence type="ECO:0000259" key="2">
    <source>
        <dbReference type="Pfam" id="PF13349"/>
    </source>
</evidence>
<feature type="transmembrane region" description="Helical" evidence="1">
    <location>
        <begin position="6"/>
        <end position="24"/>
    </location>
</feature>
<evidence type="ECO:0000313" key="4">
    <source>
        <dbReference type="Proteomes" id="UP000051845"/>
    </source>
</evidence>
<dbReference type="RefSeq" id="WP_056997052.1">
    <property type="nucleotide sequence ID" value="NZ_AYYR01000067.1"/>
</dbReference>
<keyword evidence="1" id="KW-0812">Transmembrane</keyword>
<keyword evidence="1" id="KW-0472">Membrane</keyword>
<dbReference type="PATRIC" id="fig|1423733.4.peg.2921"/>
<protein>
    <recommendedName>
        <fullName evidence="2">DUF4097 domain-containing protein</fullName>
    </recommendedName>
</protein>
<organism evidence="3 4">
    <name type="scientific">Secundilactobacillus collinoides DSM 20515 = JCM 1123</name>
    <dbReference type="NCBI Taxonomy" id="1423733"/>
    <lineage>
        <taxon>Bacteria</taxon>
        <taxon>Bacillati</taxon>
        <taxon>Bacillota</taxon>
        <taxon>Bacilli</taxon>
        <taxon>Lactobacillales</taxon>
        <taxon>Lactobacillaceae</taxon>
        <taxon>Secundilactobacillus</taxon>
    </lineage>
</organism>
<evidence type="ECO:0000313" key="3">
    <source>
        <dbReference type="EMBL" id="KRM74853.1"/>
    </source>
</evidence>
<gene>
    <name evidence="3" type="ORF">FC82_GL002796</name>
</gene>
<name>A0A0R2B7R2_SECCO</name>
<reference evidence="3 4" key="1">
    <citation type="journal article" date="2015" name="Genome Announc.">
        <title>Expanding the biotechnology potential of lactobacilli through comparative genomics of 213 strains and associated genera.</title>
        <authorList>
            <person name="Sun Z."/>
            <person name="Harris H.M."/>
            <person name="McCann A."/>
            <person name="Guo C."/>
            <person name="Argimon S."/>
            <person name="Zhang W."/>
            <person name="Yang X."/>
            <person name="Jeffery I.B."/>
            <person name="Cooney J.C."/>
            <person name="Kagawa T.F."/>
            <person name="Liu W."/>
            <person name="Song Y."/>
            <person name="Salvetti E."/>
            <person name="Wrobel A."/>
            <person name="Rasinkangas P."/>
            <person name="Parkhill J."/>
            <person name="Rea M.C."/>
            <person name="O'Sullivan O."/>
            <person name="Ritari J."/>
            <person name="Douillard F.P."/>
            <person name="Paul Ross R."/>
            <person name="Yang R."/>
            <person name="Briner A.E."/>
            <person name="Felis G.E."/>
            <person name="de Vos W.M."/>
            <person name="Barrangou R."/>
            <person name="Klaenhammer T.R."/>
            <person name="Caufield P.W."/>
            <person name="Cui Y."/>
            <person name="Zhang H."/>
            <person name="O'Toole P.W."/>
        </authorList>
    </citation>
    <scope>NUCLEOTIDE SEQUENCE [LARGE SCALE GENOMIC DNA]</scope>
    <source>
        <strain evidence="3 4">DSM 20515</strain>
    </source>
</reference>
<comment type="caution">
    <text evidence="3">The sequence shown here is derived from an EMBL/GenBank/DDBJ whole genome shotgun (WGS) entry which is preliminary data.</text>
</comment>
<dbReference type="InterPro" id="IPR025164">
    <property type="entry name" value="Toastrack_DUF4097"/>
</dbReference>
<keyword evidence="1" id="KW-1133">Transmembrane helix</keyword>
<proteinExistence type="predicted"/>
<dbReference type="Proteomes" id="UP000051845">
    <property type="component" value="Unassembled WGS sequence"/>
</dbReference>
<dbReference type="STRING" id="33960.TY91_10110"/>
<sequence>MKKTAIVGAIIAVIGVILFSIGLGRNGLKSIYWDNGFKINHTVTKTVSFKKVTDIDINAATTGPIMIERGDTPEVKIKTSKSRPVTTSVSDGKLNVTAKQHSGFQLHGFSFEYDDYSHSNVTIMIPKNMKLNTVTTAGDSTVIVKDVSVKTIVNNGDNDINLSNMSLADMLTIQSSSSGGDGDVTLNNVAAKGLTLSAYDDVTIANSRFNAQDSTVQSQDGDITFHQNDWRNVSASSSDGDINFNQQKIHQTFKATTTDGDIMGVVSPDKGVSIQTHVSDGDSTIFGFSRNSYGSTTGNQIYDLSSTDGDVGITR</sequence>
<feature type="domain" description="DUF4097" evidence="2">
    <location>
        <begin position="53"/>
        <end position="313"/>
    </location>
</feature>